<dbReference type="RefSeq" id="WP_095034653.1">
    <property type="nucleotide sequence ID" value="NZ_CAWNYN010000001.1"/>
</dbReference>
<proteinExistence type="predicted"/>
<dbReference type="EMBL" id="CP022932">
    <property type="protein sequence ID" value="ASV34137.1"/>
    <property type="molecule type" value="Genomic_DNA"/>
</dbReference>
<evidence type="ECO:0000256" key="1">
    <source>
        <dbReference type="SAM" id="MobiDB-lite"/>
    </source>
</evidence>
<accession>A0AAC9YGA4</accession>
<evidence type="ECO:0000313" key="2">
    <source>
        <dbReference type="EMBL" id="ASV34137.1"/>
    </source>
</evidence>
<gene>
    <name evidence="2" type="ORF">CJJ18_09440</name>
</gene>
<dbReference type="Pfam" id="PF12784">
    <property type="entry name" value="PDDEXK_2"/>
    <property type="match status" value="1"/>
</dbReference>
<evidence type="ECO:0000313" key="3">
    <source>
        <dbReference type="Proteomes" id="UP000792865"/>
    </source>
</evidence>
<dbReference type="InterPro" id="IPR010106">
    <property type="entry name" value="RpnA"/>
</dbReference>
<sequence>MALSKFLDPKNDFAFKKIFGTEKNKGILIHFLNDMLAFSGNQAITEVTFLSPVQDPDILAKKQSLVDVLCQDKNGVKYIIEMQVAKTKGFEKRAQYYAAKAYSQQADQGDHYHELKEIIFIAIADCLIFPDKPSYKSDHIILDRDSGEHDLKDFYFTFIELPKFKKAPEELTSMIEKWCYFFKHAEDTHPADLEKIIGTDSVIKQAYHELDRYYWTENELLIYEQEVKRTRDAQAIIAQKLDDARAEGIKEGKAEGREEGIKEGREEGIKEGREEGIKEGMHKAQMAMAKKLLAHGVERNTVKLSTGLSDEDLNQLQE</sequence>
<reference evidence="2" key="1">
    <citation type="submission" date="2017-08" db="EMBL/GenBank/DDBJ databases">
        <title>Genome sequence of Candidatus Hamiltonella defensa from Acyrthosiphon pisum strain MI47.</title>
        <authorList>
            <person name="Patel V.A."/>
            <person name="Chevignon G."/>
            <person name="Russell J.A."/>
            <person name="Oliver K.M."/>
        </authorList>
    </citation>
    <scope>NUCLEOTIDE SEQUENCE</scope>
    <source>
        <strain evidence="2">MI47</strain>
    </source>
</reference>
<dbReference type="PANTHER" id="PTHR41317:SF1">
    <property type="entry name" value="PD-(D_E)XK NUCLEASE FAMILY TRANSPOSASE"/>
    <property type="match status" value="1"/>
</dbReference>
<feature type="region of interest" description="Disordered" evidence="1">
    <location>
        <begin position="251"/>
        <end position="275"/>
    </location>
</feature>
<protein>
    <submittedName>
        <fullName evidence="2">Transposase</fullName>
    </submittedName>
</protein>
<organism evidence="2 3">
    <name type="scientific">Candidatus Williamhamiltonella defendens</name>
    <dbReference type="NCBI Taxonomy" id="138072"/>
    <lineage>
        <taxon>Bacteria</taxon>
        <taxon>Pseudomonadati</taxon>
        <taxon>Pseudomonadota</taxon>
        <taxon>Gammaproteobacteria</taxon>
        <taxon>Enterobacterales</taxon>
        <taxon>Enterobacteriaceae</taxon>
        <taxon>aphid secondary symbionts</taxon>
        <taxon>Candidatus Williamhamiltonella</taxon>
    </lineage>
</organism>
<dbReference type="NCBIfam" id="TIGR01784">
    <property type="entry name" value="T_den_put_tspse"/>
    <property type="match status" value="1"/>
</dbReference>
<name>A0AAC9YGA4_9ENTR</name>
<dbReference type="AlphaFoldDB" id="A0AAC9YGA4"/>
<dbReference type="Proteomes" id="UP000792865">
    <property type="component" value="Chromosome"/>
</dbReference>
<dbReference type="PANTHER" id="PTHR41317">
    <property type="entry name" value="PD-(D_E)XK NUCLEASE FAMILY TRANSPOSASE"/>
    <property type="match status" value="1"/>
</dbReference>